<dbReference type="SMART" id="SM00418">
    <property type="entry name" value="HTH_ARSR"/>
    <property type="match status" value="1"/>
</dbReference>
<dbReference type="Gene3D" id="1.10.10.10">
    <property type="entry name" value="Winged helix-like DNA-binding domain superfamily/Winged helix DNA-binding domain"/>
    <property type="match status" value="1"/>
</dbReference>
<dbReference type="Pfam" id="PF01022">
    <property type="entry name" value="HTH_5"/>
    <property type="match status" value="1"/>
</dbReference>
<reference evidence="5 6" key="1">
    <citation type="submission" date="2018-09" db="EMBL/GenBank/DDBJ databases">
        <title>Paenibacillus SK2017-BO5.</title>
        <authorList>
            <person name="Piskunova J.V."/>
            <person name="Dubiley S.A."/>
            <person name="Severinov K.V."/>
        </authorList>
    </citation>
    <scope>NUCLEOTIDE SEQUENCE [LARGE SCALE GENOMIC DNA]</scope>
    <source>
        <strain evidence="5 6">BO5</strain>
    </source>
</reference>
<dbReference type="PRINTS" id="PR00778">
    <property type="entry name" value="HTHARSR"/>
</dbReference>
<dbReference type="EMBL" id="QYZD01000006">
    <property type="protein sequence ID" value="RJG24650.1"/>
    <property type="molecule type" value="Genomic_DNA"/>
</dbReference>
<comment type="caution">
    <text evidence="5">The sequence shown here is derived from an EMBL/GenBank/DDBJ whole genome shotgun (WGS) entry which is preliminary data.</text>
</comment>
<dbReference type="AlphaFoldDB" id="A0A3A3H595"/>
<evidence type="ECO:0000313" key="6">
    <source>
        <dbReference type="Proteomes" id="UP000266177"/>
    </source>
</evidence>
<sequence length="303" mass="35896">MTYHVRIDYSSVYELIGSFMLFVHRKWIRNVENGMEWARSIEQQLPPQWNAYSEKIRKHSLSDFDMLYALALERNHNDIPSYLENLEQLTPAEWDRVGLENGLRLASFRLERCLELYVPALRFWYEHYIRHSLPDWEPILLHDAEEKRRLLDKIKPQDLIELATNGVVIPEHESLHEVILAPMWHYRPINNNCTFRSRILILYAVDKPEPDLMVPSHNLRRMTEALADEKRLRILRLVGQKPYTFEEIQEYIPLSTGALKHHLAVLRSAGYIRTYWNGKVQRISLRPEGLADLSAFLEAYIHS</sequence>
<accession>A0A3A3H595</accession>
<dbReference type="PANTHER" id="PTHR33154">
    <property type="entry name" value="TRANSCRIPTIONAL REGULATOR, ARSR FAMILY"/>
    <property type="match status" value="1"/>
</dbReference>
<dbReference type="RefSeq" id="WP_119793166.1">
    <property type="nucleotide sequence ID" value="NZ_QYZD01000006.1"/>
</dbReference>
<dbReference type="InterPro" id="IPR036388">
    <property type="entry name" value="WH-like_DNA-bd_sf"/>
</dbReference>
<evidence type="ECO:0000256" key="3">
    <source>
        <dbReference type="ARBA" id="ARBA00023163"/>
    </source>
</evidence>
<dbReference type="InterPro" id="IPR001845">
    <property type="entry name" value="HTH_ArsR_DNA-bd_dom"/>
</dbReference>
<dbReference type="GO" id="GO:0003677">
    <property type="term" value="F:DNA binding"/>
    <property type="evidence" value="ECO:0007669"/>
    <property type="project" value="UniProtKB-KW"/>
</dbReference>
<dbReference type="PROSITE" id="PS50987">
    <property type="entry name" value="HTH_ARSR_2"/>
    <property type="match status" value="1"/>
</dbReference>
<dbReference type="InterPro" id="IPR051081">
    <property type="entry name" value="HTH_MetalResp_TranReg"/>
</dbReference>
<gene>
    <name evidence="5" type="ORF">DQX05_10050</name>
</gene>
<proteinExistence type="predicted"/>
<feature type="domain" description="HTH arsR-type" evidence="4">
    <location>
        <begin position="212"/>
        <end position="303"/>
    </location>
</feature>
<evidence type="ECO:0000259" key="4">
    <source>
        <dbReference type="PROSITE" id="PS50987"/>
    </source>
</evidence>
<name>A0A3A3H595_PANTH</name>
<dbReference type="Proteomes" id="UP000266177">
    <property type="component" value="Unassembled WGS sequence"/>
</dbReference>
<dbReference type="PANTHER" id="PTHR33154:SF33">
    <property type="entry name" value="TRANSCRIPTIONAL REPRESSOR SDPR"/>
    <property type="match status" value="1"/>
</dbReference>
<dbReference type="InterPro" id="IPR036390">
    <property type="entry name" value="WH_DNA-bd_sf"/>
</dbReference>
<dbReference type="SUPFAM" id="SSF46785">
    <property type="entry name" value="Winged helix' DNA-binding domain"/>
    <property type="match status" value="1"/>
</dbReference>
<organism evidence="5 6">
    <name type="scientific">Paenibacillus thiaminolyticus</name>
    <name type="common">Bacillus thiaminolyticus</name>
    <dbReference type="NCBI Taxonomy" id="49283"/>
    <lineage>
        <taxon>Bacteria</taxon>
        <taxon>Bacillati</taxon>
        <taxon>Bacillota</taxon>
        <taxon>Bacilli</taxon>
        <taxon>Bacillales</taxon>
        <taxon>Paenibacillaceae</taxon>
        <taxon>Paenibacillus</taxon>
    </lineage>
</organism>
<dbReference type="InterPro" id="IPR011991">
    <property type="entry name" value="ArsR-like_HTH"/>
</dbReference>
<keyword evidence="2" id="KW-0238">DNA-binding</keyword>
<keyword evidence="1" id="KW-0805">Transcription regulation</keyword>
<evidence type="ECO:0000256" key="1">
    <source>
        <dbReference type="ARBA" id="ARBA00023015"/>
    </source>
</evidence>
<evidence type="ECO:0000313" key="5">
    <source>
        <dbReference type="EMBL" id="RJG24650.1"/>
    </source>
</evidence>
<dbReference type="GO" id="GO:0003700">
    <property type="term" value="F:DNA-binding transcription factor activity"/>
    <property type="evidence" value="ECO:0007669"/>
    <property type="project" value="InterPro"/>
</dbReference>
<keyword evidence="3" id="KW-0804">Transcription</keyword>
<protein>
    <submittedName>
        <fullName evidence="5">ArsR family transcriptional regulator</fullName>
    </submittedName>
</protein>
<dbReference type="CDD" id="cd00090">
    <property type="entry name" value="HTH_ARSR"/>
    <property type="match status" value="1"/>
</dbReference>
<dbReference type="OrthoDB" id="2646147at2"/>
<evidence type="ECO:0000256" key="2">
    <source>
        <dbReference type="ARBA" id="ARBA00023125"/>
    </source>
</evidence>